<dbReference type="AlphaFoldDB" id="A0A370FN10"/>
<evidence type="ECO:0000256" key="2">
    <source>
        <dbReference type="SAM" id="SignalP"/>
    </source>
</evidence>
<dbReference type="Pfam" id="PF13795">
    <property type="entry name" value="HupE_UreJ_2"/>
    <property type="match status" value="1"/>
</dbReference>
<dbReference type="OrthoDB" id="9808870at2"/>
<keyword evidence="1" id="KW-0472">Membrane</keyword>
<proteinExistence type="predicted"/>
<evidence type="ECO:0000313" key="3">
    <source>
        <dbReference type="EMBL" id="RDI28254.1"/>
    </source>
</evidence>
<protein>
    <submittedName>
        <fullName evidence="3">HupE/UreJ protein</fullName>
    </submittedName>
</protein>
<name>A0A370FN10_9BURK</name>
<feature type="signal peptide" evidence="2">
    <location>
        <begin position="1"/>
        <end position="20"/>
    </location>
</feature>
<comment type="caution">
    <text evidence="3">The sequence shown here is derived from an EMBL/GenBank/DDBJ whole genome shotgun (WGS) entry which is preliminary data.</text>
</comment>
<keyword evidence="4" id="KW-1185">Reference proteome</keyword>
<feature type="transmembrane region" description="Helical" evidence="1">
    <location>
        <begin position="351"/>
        <end position="369"/>
    </location>
</feature>
<gene>
    <name evidence="3" type="ORF">DFR41_1016</name>
</gene>
<dbReference type="Proteomes" id="UP000255265">
    <property type="component" value="Unassembled WGS sequence"/>
</dbReference>
<feature type="chain" id="PRO_5016763450" evidence="2">
    <location>
        <begin position="21"/>
        <end position="381"/>
    </location>
</feature>
<keyword evidence="1" id="KW-0812">Transmembrane</keyword>
<dbReference type="InterPro" id="IPR032809">
    <property type="entry name" value="Put_HupE_UreJ"/>
</dbReference>
<organism evidence="3 4">
    <name type="scientific">Pseudacidovorax intermedius</name>
    <dbReference type="NCBI Taxonomy" id="433924"/>
    <lineage>
        <taxon>Bacteria</taxon>
        <taxon>Pseudomonadati</taxon>
        <taxon>Pseudomonadota</taxon>
        <taxon>Betaproteobacteria</taxon>
        <taxon>Burkholderiales</taxon>
        <taxon>Comamonadaceae</taxon>
        <taxon>Pseudacidovorax</taxon>
    </lineage>
</organism>
<dbReference type="STRING" id="433924.NS331_01550"/>
<dbReference type="EMBL" id="QQAV01000001">
    <property type="protein sequence ID" value="RDI28254.1"/>
    <property type="molecule type" value="Genomic_DNA"/>
</dbReference>
<feature type="transmembrane region" description="Helical" evidence="1">
    <location>
        <begin position="285"/>
        <end position="304"/>
    </location>
</feature>
<keyword evidence="1" id="KW-1133">Transmembrane helix</keyword>
<accession>A0A370FN10</accession>
<evidence type="ECO:0000313" key="4">
    <source>
        <dbReference type="Proteomes" id="UP000255265"/>
    </source>
</evidence>
<keyword evidence="2" id="KW-0732">Signal</keyword>
<feature type="transmembrane region" description="Helical" evidence="1">
    <location>
        <begin position="230"/>
        <end position="249"/>
    </location>
</feature>
<reference evidence="3 4" key="1">
    <citation type="submission" date="2018-07" db="EMBL/GenBank/DDBJ databases">
        <title>Genomic Encyclopedia of Type Strains, Phase IV (KMG-IV): sequencing the most valuable type-strain genomes for metagenomic binning, comparative biology and taxonomic classification.</title>
        <authorList>
            <person name="Goeker M."/>
        </authorList>
    </citation>
    <scope>NUCLEOTIDE SEQUENCE [LARGE SCALE GENOMIC DNA]</scope>
    <source>
        <strain evidence="3 4">DSM 21352</strain>
    </source>
</reference>
<sequence>MVLLALLALAALLCPLPARAHKSSDAYLWITREGPHLAIRWDIALRDLDAALDLDANQDQHLQWGEVRRRLPDIMAYAGARLVLQQGRCILRPGPAEGIEERVDGAYLALRFDSDCADTDTLTIDYRLLRDVDPTHRGLMRLGTANDTGALSASVRSLDPGGGPVQVQWPVDEAKPPASGHGFFADGLHHILIGYDHLLFLLCLLLPAVMRRSAAGWTPVGRWRDAIWPIVSWVTLFTLAHSLTLALAALKIVSLSPRIVEPAIAATILLAALDNLRPLLGTRRRFFSFGFGLIHGFGFAGALAELDLPTRAFASALLQFNLGVEAGQLLVVGIAMLVLLALRRWRGYVPVVLRGGSVLAAMLALVWLVERVFDLSLLPMG</sequence>
<feature type="transmembrane region" description="Helical" evidence="1">
    <location>
        <begin position="255"/>
        <end position="273"/>
    </location>
</feature>
<feature type="transmembrane region" description="Helical" evidence="1">
    <location>
        <begin position="187"/>
        <end position="209"/>
    </location>
</feature>
<feature type="transmembrane region" description="Helical" evidence="1">
    <location>
        <begin position="316"/>
        <end position="339"/>
    </location>
</feature>
<evidence type="ECO:0000256" key="1">
    <source>
        <dbReference type="SAM" id="Phobius"/>
    </source>
</evidence>